<sequence>MLTPDEKKPVLGTAQHDVIAGTASADLIIGLAGDDKIDGKATGDTIYGDFAAENLLKDTDGATSFDQYGASGNWIVGEDDAGNRQMTQTVNTLKGAQYEVSFEVAANYASGNISGMVEVLWNNTVIGTVNTDSAVFSDAVLDFQGTGEPGELTFRALPGNSGPGYEINTDGPVFWYEKQVELGGEQVTVKAFAEGQANIYQVMDGQLNVFDPESETYTPAGAKATVVVNAIGFNQQDDLIYGIAVKDGVDARGEAVSKTDLVMYDAEGNAYRVGETPYRSWTGDFDDKGNLWVFEADFDRVTMVDVDQRDTDGNPLAKTFKFPTDMIGDKVWDVAFDTDSQSFYGLVKPKSEGGEAKLMQIDVSAVAGGGEPQFSTRAVTGTEIDGTMVDGVPAITFGAFVIDGDGNFYAGGNGGDHDMNDATGTSGGIYRVELTDDGAAQLVLVSDAPKAYSNDGAVDPRAMDPFTNFDPSAMVLIRGPELYEAEDAAKSYDDTIDAGAGNDEIHGGYGTDLLVGASLGDTINGDDGADALYGGAGPQKNSAIQSFYDDDGLRFDQFGNLLPEDDDSLFGGEGDDLLDGSAGHDTLSGGGGNDTLSGGSGLDTLFGGLGEDVLSGGRENDMLYGEAGNDSLDGGSGNDMLDGGNGADQLTGSSGDDTLRGGAGDDSLEGGSGADTLEGGIGNDALKGGSGNDALDGGTGDDKLDGGKGDDSLTGGDGADYIKGGSGADDLRGGDGKDYLNGGSGDDVLNGGEGADRIYLGAGEDVASGGGGSDRFIFRAEDLDGSRDTISDFVCTGPDADILDLRGLGLEADGGEWIANNVQQNDDGSLLVDLGGATVYVQAQYEFDTLDVFADSVLL</sequence>
<feature type="compositionally biased region" description="Basic and acidic residues" evidence="8">
    <location>
        <begin position="700"/>
        <end position="711"/>
    </location>
</feature>
<organism evidence="10 11">
    <name type="scientific">Hoeflea prorocentri</name>
    <dbReference type="NCBI Taxonomy" id="1922333"/>
    <lineage>
        <taxon>Bacteria</taxon>
        <taxon>Pseudomonadati</taxon>
        <taxon>Pseudomonadota</taxon>
        <taxon>Alphaproteobacteria</taxon>
        <taxon>Hyphomicrobiales</taxon>
        <taxon>Rhizobiaceae</taxon>
        <taxon>Hoeflea</taxon>
    </lineage>
</organism>
<dbReference type="InterPro" id="IPR003995">
    <property type="entry name" value="RTX_toxin_determinant-A"/>
</dbReference>
<evidence type="ECO:0000256" key="8">
    <source>
        <dbReference type="SAM" id="MobiDB-lite"/>
    </source>
</evidence>
<keyword evidence="7" id="KW-0472">Membrane</keyword>
<dbReference type="SUPFAM" id="SSF51120">
    <property type="entry name" value="beta-Roll"/>
    <property type="match status" value="4"/>
</dbReference>
<dbReference type="PROSITE" id="PS00330">
    <property type="entry name" value="HEMOLYSIN_CALCIUM"/>
    <property type="match status" value="8"/>
</dbReference>
<evidence type="ECO:0000313" key="10">
    <source>
        <dbReference type="EMBL" id="MDA5397431.1"/>
    </source>
</evidence>
<feature type="region of interest" description="Disordered" evidence="8">
    <location>
        <begin position="620"/>
        <end position="748"/>
    </location>
</feature>
<keyword evidence="4" id="KW-0800">Toxin</keyword>
<dbReference type="GO" id="GO:0090729">
    <property type="term" value="F:toxin activity"/>
    <property type="evidence" value="ECO:0007669"/>
    <property type="project" value="UniProtKB-KW"/>
</dbReference>
<evidence type="ECO:0000256" key="5">
    <source>
        <dbReference type="ARBA" id="ARBA00022737"/>
    </source>
</evidence>
<keyword evidence="6" id="KW-0843">Virulence</keyword>
<dbReference type="GO" id="GO:0005509">
    <property type="term" value="F:calcium ion binding"/>
    <property type="evidence" value="ECO:0007669"/>
    <property type="project" value="InterPro"/>
</dbReference>
<proteinExistence type="predicted"/>
<dbReference type="GO" id="GO:0016020">
    <property type="term" value="C:membrane"/>
    <property type="evidence" value="ECO:0007669"/>
    <property type="project" value="UniProtKB-SubCell"/>
</dbReference>
<dbReference type="InterPro" id="IPR050557">
    <property type="entry name" value="RTX_toxin/Mannuronan_C5-epim"/>
</dbReference>
<comment type="caution">
    <text evidence="10">The sequence shown here is derived from an EMBL/GenBank/DDBJ whole genome shotgun (WGS) entry which is preliminary data.</text>
</comment>
<dbReference type="PRINTS" id="PR00313">
    <property type="entry name" value="CABNDNGRPT"/>
</dbReference>
<dbReference type="AlphaFoldDB" id="A0A9X3UF90"/>
<feature type="compositionally biased region" description="Low complexity" evidence="8">
    <location>
        <begin position="628"/>
        <end position="642"/>
    </location>
</feature>
<dbReference type="Pfam" id="PF21959">
    <property type="entry name" value="DUF6923"/>
    <property type="match status" value="1"/>
</dbReference>
<name>A0A9X3UF90_9HYPH</name>
<dbReference type="RefSeq" id="WP_267988893.1">
    <property type="nucleotide sequence ID" value="NZ_JAPJZI010000001.1"/>
</dbReference>
<evidence type="ECO:0000256" key="3">
    <source>
        <dbReference type="ARBA" id="ARBA00022525"/>
    </source>
</evidence>
<dbReference type="PANTHER" id="PTHR38340:SF1">
    <property type="entry name" value="S-LAYER PROTEIN"/>
    <property type="match status" value="1"/>
</dbReference>
<evidence type="ECO:0000256" key="6">
    <source>
        <dbReference type="ARBA" id="ARBA00023026"/>
    </source>
</evidence>
<dbReference type="InterPro" id="IPR001343">
    <property type="entry name" value="Hemolysn_Ca-bd"/>
</dbReference>
<dbReference type="Proteomes" id="UP001151234">
    <property type="component" value="Unassembled WGS sequence"/>
</dbReference>
<evidence type="ECO:0000256" key="2">
    <source>
        <dbReference type="ARBA" id="ARBA00004613"/>
    </source>
</evidence>
<keyword evidence="3" id="KW-0964">Secreted</keyword>
<evidence type="ECO:0000313" key="11">
    <source>
        <dbReference type="Proteomes" id="UP001151234"/>
    </source>
</evidence>
<evidence type="ECO:0000256" key="4">
    <source>
        <dbReference type="ARBA" id="ARBA00022656"/>
    </source>
</evidence>
<dbReference type="PANTHER" id="PTHR38340">
    <property type="entry name" value="S-LAYER PROTEIN"/>
    <property type="match status" value="1"/>
</dbReference>
<feature type="domain" description="DUF6923" evidence="9">
    <location>
        <begin position="213"/>
        <end position="457"/>
    </location>
</feature>
<protein>
    <submittedName>
        <fullName evidence="10">Calcium-binding protein</fullName>
    </submittedName>
</protein>
<dbReference type="GO" id="GO:0005576">
    <property type="term" value="C:extracellular region"/>
    <property type="evidence" value="ECO:0007669"/>
    <property type="project" value="UniProtKB-SubCell"/>
</dbReference>
<dbReference type="InterPro" id="IPR054215">
    <property type="entry name" value="DUF6923"/>
</dbReference>
<dbReference type="InterPro" id="IPR018511">
    <property type="entry name" value="Hemolysin-typ_Ca-bd_CS"/>
</dbReference>
<dbReference type="Pfam" id="PF00353">
    <property type="entry name" value="HemolysinCabind"/>
    <property type="match status" value="7"/>
</dbReference>
<evidence type="ECO:0000259" key="9">
    <source>
        <dbReference type="Pfam" id="PF21959"/>
    </source>
</evidence>
<feature type="compositionally biased region" description="Acidic residues" evidence="8">
    <location>
        <begin position="564"/>
        <end position="578"/>
    </location>
</feature>
<comment type="subcellular location">
    <subcellularLocation>
        <location evidence="1">Membrane</location>
    </subcellularLocation>
    <subcellularLocation>
        <location evidence="2">Secreted</location>
    </subcellularLocation>
</comment>
<keyword evidence="5" id="KW-0677">Repeat</keyword>
<feature type="compositionally biased region" description="Gly residues" evidence="8">
    <location>
        <begin position="588"/>
        <end position="599"/>
    </location>
</feature>
<feature type="compositionally biased region" description="Basic and acidic residues" evidence="8">
    <location>
        <begin position="729"/>
        <end position="738"/>
    </location>
</feature>
<evidence type="ECO:0000256" key="1">
    <source>
        <dbReference type="ARBA" id="ARBA00004370"/>
    </source>
</evidence>
<dbReference type="PRINTS" id="PR01488">
    <property type="entry name" value="RTXTOXINA"/>
</dbReference>
<dbReference type="InterPro" id="IPR011049">
    <property type="entry name" value="Serralysin-like_metalloprot_C"/>
</dbReference>
<feature type="region of interest" description="Disordered" evidence="8">
    <location>
        <begin position="564"/>
        <end position="599"/>
    </location>
</feature>
<dbReference type="EMBL" id="JAPJZI010000001">
    <property type="protein sequence ID" value="MDA5397431.1"/>
    <property type="molecule type" value="Genomic_DNA"/>
</dbReference>
<keyword evidence="11" id="KW-1185">Reference proteome</keyword>
<reference evidence="10" key="1">
    <citation type="submission" date="2022-11" db="EMBL/GenBank/DDBJ databases">
        <title>Draft genome sequence of Hoeflea poritis E7-10 and Hoeflea prorocentri PM5-8, separated from scleractinian coral Porites lutea and marine dinoflagellate.</title>
        <authorList>
            <person name="Zhang G."/>
            <person name="Wei Q."/>
            <person name="Cai L."/>
        </authorList>
    </citation>
    <scope>NUCLEOTIDE SEQUENCE</scope>
    <source>
        <strain evidence="10">PM5-8</strain>
    </source>
</reference>
<dbReference type="Gene3D" id="2.150.10.10">
    <property type="entry name" value="Serralysin-like metalloprotease, C-terminal"/>
    <property type="match status" value="5"/>
</dbReference>
<accession>A0A9X3UF90</accession>
<gene>
    <name evidence="10" type="ORF">OQ273_02495</name>
</gene>
<evidence type="ECO:0000256" key="7">
    <source>
        <dbReference type="ARBA" id="ARBA00023136"/>
    </source>
</evidence>